<comment type="similarity">
    <text evidence="3">Belongs to the prohibitin family.</text>
</comment>
<feature type="compositionally biased region" description="Basic and acidic residues" evidence="9">
    <location>
        <begin position="208"/>
        <end position="219"/>
    </location>
</feature>
<keyword evidence="5" id="KW-0479">Metal-binding</keyword>
<dbReference type="InterPro" id="IPR001623">
    <property type="entry name" value="DnaJ_domain"/>
</dbReference>
<protein>
    <recommendedName>
        <fullName evidence="14">J domain-containing protein</fullName>
    </recommendedName>
</protein>
<dbReference type="Gene3D" id="3.30.479.30">
    <property type="entry name" value="Band 7 domain"/>
    <property type="match status" value="1"/>
</dbReference>
<comment type="subunit">
    <text evidence="4">Component of a prohibitin multimeric complex in mitochondrial membranes.</text>
</comment>
<comment type="caution">
    <text evidence="12">The sequence shown here is derived from an EMBL/GenBank/DDBJ whole genome shotgun (WGS) entry which is preliminary data.</text>
</comment>
<dbReference type="InterPro" id="IPR048685">
    <property type="entry name" value="COG3_C"/>
</dbReference>
<feature type="domain" description="AN1-type" evidence="11">
    <location>
        <begin position="284"/>
        <end position="330"/>
    </location>
</feature>
<dbReference type="Gene3D" id="1.10.287.110">
    <property type="entry name" value="DnaJ domain"/>
    <property type="match status" value="1"/>
</dbReference>
<dbReference type="CDD" id="cd06257">
    <property type="entry name" value="DnaJ"/>
    <property type="match status" value="1"/>
</dbReference>
<dbReference type="SMART" id="SM00244">
    <property type="entry name" value="PHB"/>
    <property type="match status" value="1"/>
</dbReference>
<dbReference type="InterPro" id="IPR000163">
    <property type="entry name" value="Prohibitin"/>
</dbReference>
<dbReference type="SUPFAM" id="SSF117892">
    <property type="entry name" value="Band 7/SPFH domain"/>
    <property type="match status" value="1"/>
</dbReference>
<evidence type="ECO:0000256" key="5">
    <source>
        <dbReference type="ARBA" id="ARBA00022723"/>
    </source>
</evidence>
<dbReference type="Pfam" id="PF01145">
    <property type="entry name" value="Band_7"/>
    <property type="match status" value="1"/>
</dbReference>
<dbReference type="PROSITE" id="PS00636">
    <property type="entry name" value="DNAJ_1"/>
    <property type="match status" value="1"/>
</dbReference>
<evidence type="ECO:0000256" key="7">
    <source>
        <dbReference type="ARBA" id="ARBA00022833"/>
    </source>
</evidence>
<name>A0AAV6JKV2_9ERIC</name>
<keyword evidence="6 8" id="KW-0863">Zinc-finger</keyword>
<feature type="region of interest" description="Disordered" evidence="9">
    <location>
        <begin position="204"/>
        <end position="284"/>
    </location>
</feature>
<comment type="subcellular location">
    <subcellularLocation>
        <location evidence="2">Mitochondrion inner membrane</location>
        <topology evidence="2">Single-pass type II membrane protein</topology>
    </subcellularLocation>
</comment>
<dbReference type="GO" id="GO:0005743">
    <property type="term" value="C:mitochondrial inner membrane"/>
    <property type="evidence" value="ECO:0007669"/>
    <property type="project" value="UniProtKB-SubCell"/>
</dbReference>
<evidence type="ECO:0000256" key="6">
    <source>
        <dbReference type="ARBA" id="ARBA00022771"/>
    </source>
</evidence>
<evidence type="ECO:0000256" key="4">
    <source>
        <dbReference type="ARBA" id="ARBA00011786"/>
    </source>
</evidence>
<keyword evidence="7" id="KW-0862">Zinc</keyword>
<dbReference type="InterPro" id="IPR036869">
    <property type="entry name" value="J_dom_sf"/>
</dbReference>
<keyword evidence="13" id="KW-1185">Reference proteome</keyword>
<evidence type="ECO:0008006" key="14">
    <source>
        <dbReference type="Google" id="ProtNLM"/>
    </source>
</evidence>
<dbReference type="InterPro" id="IPR000058">
    <property type="entry name" value="Znf_AN1"/>
</dbReference>
<dbReference type="PROSITE" id="PS50076">
    <property type="entry name" value="DNAJ_2"/>
    <property type="match status" value="1"/>
</dbReference>
<proteinExistence type="inferred from homology"/>
<dbReference type="SUPFAM" id="SSF118310">
    <property type="entry name" value="AN1-like Zinc finger"/>
    <property type="match status" value="1"/>
</dbReference>
<reference evidence="12" key="1">
    <citation type="submission" date="2020-08" db="EMBL/GenBank/DDBJ databases">
        <title>Plant Genome Project.</title>
        <authorList>
            <person name="Zhang R.-G."/>
        </authorList>
    </citation>
    <scope>NUCLEOTIDE SEQUENCE</scope>
    <source>
        <strain evidence="12">WSP0</strain>
        <tissue evidence="12">Leaf</tissue>
    </source>
</reference>
<sequence>MEVDAGAEAERDQLRVKRKTLEAVLHQCQRALQSLGDGDCAAAQGSPAPCPDKEADELCDLLKSRIECPDFLEKLECAQMSVMAAAPSKRIDVCAIDCSCNSSMMPEEGSSWDMVSDTDLWEGGSTEVDQEDYVLVRQEDIVEGIACFMATYLISLKQTKDLSPNQLQEALSKTFSVKKKKGKLQKAWDGSKVLYNVASWGATAVGHGSEERERRDRAQGPHAHPTPPKLDPTSTSANSFVTDQAIRSAPGLDRSGPDAEIAPPPPPPTRRQQQTAAAAEAAERREVNRCSGCRRKVGLTGFRCRWGDLFCSEHRYCDRHDYSYDYKAAAREAIEQEHPAKHILIYGNEVQAAIRSSSDSNMAVSEGVEASVIYVRFKAAASELKPVLEEIERRSPRKEYVQILAECHKLYCEQRLSLVKGIVHRRISEFSKKDKLPSLTRSGCAYLMQGLMQSCANIGVKKMGELDTMPFQAAAEKKLKRQQNKGQSNRVVLVVGAVPEGSRVASLQGLSIGYIGSERVVQLSVKIGLRVLTRPVPDQLPTIYRTLGENYNERVLPSIIHETLKAVVSQNNASQLITQREAVSREVRKILTERAANFNIALDDVSITSLTFGKEFTAAIEAKQVAVQEAERAKFVVEKAEQDKRRRGKECPADSFFRLRICTDEDLKRAYKNTAAEAEARFKQISEAYDVLSDPERRRIYDCSRRRRHIHRVFLLHARINFSPPTTSIFRWPVRLVSSYLTPRSWSHGLSPFSLPRWSPHSRINSSIVDDVVWSLVTAVESVSVLCFFYVFRGCTVS</sequence>
<dbReference type="PROSITE" id="PS51039">
    <property type="entry name" value="ZF_AN1"/>
    <property type="match status" value="1"/>
</dbReference>
<evidence type="ECO:0000256" key="9">
    <source>
        <dbReference type="SAM" id="MobiDB-lite"/>
    </source>
</evidence>
<dbReference type="EMBL" id="JACTNZ010000007">
    <property type="protein sequence ID" value="KAG5541851.1"/>
    <property type="molecule type" value="Genomic_DNA"/>
</dbReference>
<dbReference type="PANTHER" id="PTHR33874">
    <property type="entry name" value="RING FINGER PROTEIN"/>
    <property type="match status" value="1"/>
</dbReference>
<feature type="domain" description="J" evidence="10">
    <location>
        <begin position="603"/>
        <end position="705"/>
    </location>
</feature>
<dbReference type="InterPro" id="IPR035896">
    <property type="entry name" value="AN1-like_Znf"/>
</dbReference>
<comment type="function">
    <text evidence="1">May be involved in environmental stress response.</text>
</comment>
<feature type="compositionally biased region" description="Polar residues" evidence="9">
    <location>
        <begin position="232"/>
        <end position="242"/>
    </location>
</feature>
<dbReference type="GO" id="GO:0008270">
    <property type="term" value="F:zinc ion binding"/>
    <property type="evidence" value="ECO:0007669"/>
    <property type="project" value="UniProtKB-KW"/>
</dbReference>
<dbReference type="Proteomes" id="UP000823749">
    <property type="component" value="Chromosome 7"/>
</dbReference>
<dbReference type="AlphaFoldDB" id="A0AAV6JKV2"/>
<evidence type="ECO:0000259" key="10">
    <source>
        <dbReference type="PROSITE" id="PS50076"/>
    </source>
</evidence>
<feature type="compositionally biased region" description="Low complexity" evidence="9">
    <location>
        <begin position="270"/>
        <end position="280"/>
    </location>
</feature>
<evidence type="ECO:0000256" key="2">
    <source>
        <dbReference type="ARBA" id="ARBA00004140"/>
    </source>
</evidence>
<dbReference type="CDD" id="cd03401">
    <property type="entry name" value="SPFH_prohibitin"/>
    <property type="match status" value="1"/>
</dbReference>
<dbReference type="Pfam" id="PF00226">
    <property type="entry name" value="DnaJ"/>
    <property type="match status" value="1"/>
</dbReference>
<dbReference type="SMART" id="SM00154">
    <property type="entry name" value="ZnF_AN1"/>
    <property type="match status" value="1"/>
</dbReference>
<organism evidence="12 13">
    <name type="scientific">Rhododendron griersonianum</name>
    <dbReference type="NCBI Taxonomy" id="479676"/>
    <lineage>
        <taxon>Eukaryota</taxon>
        <taxon>Viridiplantae</taxon>
        <taxon>Streptophyta</taxon>
        <taxon>Embryophyta</taxon>
        <taxon>Tracheophyta</taxon>
        <taxon>Spermatophyta</taxon>
        <taxon>Magnoliopsida</taxon>
        <taxon>eudicotyledons</taxon>
        <taxon>Gunneridae</taxon>
        <taxon>Pentapetalae</taxon>
        <taxon>asterids</taxon>
        <taxon>Ericales</taxon>
        <taxon>Ericaceae</taxon>
        <taxon>Ericoideae</taxon>
        <taxon>Rhodoreae</taxon>
        <taxon>Rhododendron</taxon>
    </lineage>
</organism>
<evidence type="ECO:0000313" key="13">
    <source>
        <dbReference type="Proteomes" id="UP000823749"/>
    </source>
</evidence>
<dbReference type="PANTHER" id="PTHR33874:SF1">
    <property type="entry name" value="RING FINGER PROTEIN"/>
    <property type="match status" value="1"/>
</dbReference>
<evidence type="ECO:0000256" key="8">
    <source>
        <dbReference type="PROSITE-ProRule" id="PRU00449"/>
    </source>
</evidence>
<gene>
    <name evidence="12" type="ORF">RHGRI_021634</name>
</gene>
<evidence type="ECO:0000256" key="1">
    <source>
        <dbReference type="ARBA" id="ARBA00003732"/>
    </source>
</evidence>
<dbReference type="InterPro" id="IPR018253">
    <property type="entry name" value="DnaJ_domain_CS"/>
</dbReference>
<dbReference type="Gene3D" id="4.10.1110.10">
    <property type="entry name" value="AN1-like Zinc finger"/>
    <property type="match status" value="1"/>
</dbReference>
<dbReference type="Pfam" id="PF20671">
    <property type="entry name" value="COG3_C"/>
    <property type="match status" value="1"/>
</dbReference>
<evidence type="ECO:0000313" key="12">
    <source>
        <dbReference type="EMBL" id="KAG5541851.1"/>
    </source>
</evidence>
<accession>A0AAV6JKV2</accession>
<dbReference type="InterPro" id="IPR036013">
    <property type="entry name" value="Band_7/SPFH_dom_sf"/>
</dbReference>
<dbReference type="SUPFAM" id="SSF46565">
    <property type="entry name" value="Chaperone J-domain"/>
    <property type="match status" value="1"/>
</dbReference>
<dbReference type="PRINTS" id="PR00679">
    <property type="entry name" value="PROHIBITIN"/>
</dbReference>
<evidence type="ECO:0000256" key="3">
    <source>
        <dbReference type="ARBA" id="ARBA00009658"/>
    </source>
</evidence>
<evidence type="ECO:0000259" key="11">
    <source>
        <dbReference type="PROSITE" id="PS51039"/>
    </source>
</evidence>
<dbReference type="InterPro" id="IPR001107">
    <property type="entry name" value="Band_7"/>
</dbReference>